<evidence type="ECO:0000256" key="2">
    <source>
        <dbReference type="ARBA" id="ARBA00004191"/>
    </source>
</evidence>
<keyword evidence="5 6" id="KW-0961">Cell wall biogenesis/degradation</keyword>
<gene>
    <name evidence="7" type="ORF">SHERM_00178</name>
</gene>
<keyword evidence="6" id="KW-0964">Secreted</keyword>
<comment type="subcellular location">
    <subcellularLocation>
        <location evidence="2 6">Secreted</location>
        <location evidence="2 6">Cell wall</location>
    </subcellularLocation>
</comment>
<dbReference type="Proteomes" id="UP001153555">
    <property type="component" value="Unassembled WGS sequence"/>
</dbReference>
<evidence type="ECO:0000256" key="3">
    <source>
        <dbReference type="ARBA" id="ARBA00005784"/>
    </source>
</evidence>
<comment type="function">
    <text evidence="1 6">Hydrolyzes acetyl esters in homogalacturonan regions of pectin. In type I primary cell wall, galacturonic acid residues of pectin can be acetylated at the O-2 and O-3 positions. Decreasing the degree of acetylation of pectin gels in vitro alters their physical properties.</text>
</comment>
<evidence type="ECO:0000256" key="1">
    <source>
        <dbReference type="ARBA" id="ARBA00003534"/>
    </source>
</evidence>
<dbReference type="GO" id="GO:0071555">
    <property type="term" value="P:cell wall organization"/>
    <property type="evidence" value="ECO:0007669"/>
    <property type="project" value="UniProtKB-KW"/>
</dbReference>
<dbReference type="OrthoDB" id="2015280at2759"/>
<name>A0A9N7NL23_STRHE</name>
<sequence>GGGWCSSDETCTYRLTNGLGSSKYYNETVFFGEIKSTNKTVNPDFYNWNRIVVEYCDSSSFMGKANHPKIISRGAQIFYAVMEELLEKGMASAKN</sequence>
<feature type="non-terminal residue" evidence="7">
    <location>
        <position position="95"/>
    </location>
</feature>
<dbReference type="EC" id="3.1.1.-" evidence="6"/>
<evidence type="ECO:0000256" key="4">
    <source>
        <dbReference type="ARBA" id="ARBA00022512"/>
    </source>
</evidence>
<dbReference type="GO" id="GO:0009505">
    <property type="term" value="C:plant-type cell wall"/>
    <property type="evidence" value="ECO:0007669"/>
    <property type="project" value="TreeGrafter"/>
</dbReference>
<dbReference type="AlphaFoldDB" id="A0A9N7NL23"/>
<proteinExistence type="inferred from homology"/>
<organism evidence="7 8">
    <name type="scientific">Striga hermonthica</name>
    <name type="common">Purple witchweed</name>
    <name type="synonym">Buchnera hermonthica</name>
    <dbReference type="NCBI Taxonomy" id="68872"/>
    <lineage>
        <taxon>Eukaryota</taxon>
        <taxon>Viridiplantae</taxon>
        <taxon>Streptophyta</taxon>
        <taxon>Embryophyta</taxon>
        <taxon>Tracheophyta</taxon>
        <taxon>Spermatophyta</taxon>
        <taxon>Magnoliopsida</taxon>
        <taxon>eudicotyledons</taxon>
        <taxon>Gunneridae</taxon>
        <taxon>Pentapetalae</taxon>
        <taxon>asterids</taxon>
        <taxon>lamiids</taxon>
        <taxon>Lamiales</taxon>
        <taxon>Orobanchaceae</taxon>
        <taxon>Buchnereae</taxon>
        <taxon>Striga</taxon>
    </lineage>
</organism>
<feature type="non-terminal residue" evidence="7">
    <location>
        <position position="1"/>
    </location>
</feature>
<dbReference type="Pfam" id="PF03283">
    <property type="entry name" value="PAE"/>
    <property type="match status" value="1"/>
</dbReference>
<evidence type="ECO:0000256" key="5">
    <source>
        <dbReference type="ARBA" id="ARBA00023316"/>
    </source>
</evidence>
<keyword evidence="8" id="KW-1185">Reference proteome</keyword>
<dbReference type="GO" id="GO:0052793">
    <property type="term" value="F:pectin acetylesterase activity"/>
    <property type="evidence" value="ECO:0007669"/>
    <property type="project" value="TreeGrafter"/>
</dbReference>
<protein>
    <recommendedName>
        <fullName evidence="6">Pectin acetylesterase</fullName>
        <ecNumber evidence="6">3.1.1.-</ecNumber>
    </recommendedName>
</protein>
<comment type="caution">
    <text evidence="7">The sequence shown here is derived from an EMBL/GenBank/DDBJ whole genome shotgun (WGS) entry which is preliminary data.</text>
</comment>
<reference evidence="7" key="1">
    <citation type="submission" date="2019-12" db="EMBL/GenBank/DDBJ databases">
        <authorList>
            <person name="Scholes J."/>
        </authorList>
    </citation>
    <scope>NUCLEOTIDE SEQUENCE</scope>
</reference>
<dbReference type="InterPro" id="IPR004963">
    <property type="entry name" value="PAE/NOTUM"/>
</dbReference>
<dbReference type="PANTHER" id="PTHR21562:SF65">
    <property type="entry name" value="PECTIN ACETYLESTERASE"/>
    <property type="match status" value="1"/>
</dbReference>
<accession>A0A9N7NL23</accession>
<evidence type="ECO:0000313" key="8">
    <source>
        <dbReference type="Proteomes" id="UP001153555"/>
    </source>
</evidence>
<evidence type="ECO:0000256" key="6">
    <source>
        <dbReference type="RuleBase" id="RU363114"/>
    </source>
</evidence>
<keyword evidence="4 6" id="KW-0134">Cell wall</keyword>
<dbReference type="EMBL" id="CACSLK010030614">
    <property type="protein sequence ID" value="CAA0837782.1"/>
    <property type="molecule type" value="Genomic_DNA"/>
</dbReference>
<dbReference type="PANTHER" id="PTHR21562">
    <property type="entry name" value="NOTUM-RELATED"/>
    <property type="match status" value="1"/>
</dbReference>
<keyword evidence="6" id="KW-0378">Hydrolase</keyword>
<comment type="similarity">
    <text evidence="3 6">Belongs to the pectinacetylesterase family.</text>
</comment>
<evidence type="ECO:0000313" key="7">
    <source>
        <dbReference type="EMBL" id="CAA0837782.1"/>
    </source>
</evidence>